<feature type="compositionally biased region" description="Acidic residues" evidence="1">
    <location>
        <begin position="202"/>
        <end position="244"/>
    </location>
</feature>
<feature type="compositionally biased region" description="Basic and acidic residues" evidence="1">
    <location>
        <begin position="245"/>
        <end position="257"/>
    </location>
</feature>
<evidence type="ECO:0000313" key="2">
    <source>
        <dbReference type="EMBL" id="KAI5435921.1"/>
    </source>
</evidence>
<feature type="compositionally biased region" description="Polar residues" evidence="1">
    <location>
        <begin position="176"/>
        <end position="189"/>
    </location>
</feature>
<evidence type="ECO:0000256" key="1">
    <source>
        <dbReference type="SAM" id="MobiDB-lite"/>
    </source>
</evidence>
<accession>A0A9D5BAP0</accession>
<dbReference type="Proteomes" id="UP001058974">
    <property type="component" value="Chromosome 2"/>
</dbReference>
<evidence type="ECO:0000313" key="3">
    <source>
        <dbReference type="Proteomes" id="UP001058974"/>
    </source>
</evidence>
<organism evidence="2 3">
    <name type="scientific">Pisum sativum</name>
    <name type="common">Garden pea</name>
    <name type="synonym">Lathyrus oleraceus</name>
    <dbReference type="NCBI Taxonomy" id="3888"/>
    <lineage>
        <taxon>Eukaryota</taxon>
        <taxon>Viridiplantae</taxon>
        <taxon>Streptophyta</taxon>
        <taxon>Embryophyta</taxon>
        <taxon>Tracheophyta</taxon>
        <taxon>Spermatophyta</taxon>
        <taxon>Magnoliopsida</taxon>
        <taxon>eudicotyledons</taxon>
        <taxon>Gunneridae</taxon>
        <taxon>Pentapetalae</taxon>
        <taxon>rosids</taxon>
        <taxon>fabids</taxon>
        <taxon>Fabales</taxon>
        <taxon>Fabaceae</taxon>
        <taxon>Papilionoideae</taxon>
        <taxon>50 kb inversion clade</taxon>
        <taxon>NPAAA clade</taxon>
        <taxon>Hologalegina</taxon>
        <taxon>IRL clade</taxon>
        <taxon>Fabeae</taxon>
        <taxon>Lathyrus</taxon>
    </lineage>
</organism>
<dbReference type="AlphaFoldDB" id="A0A9D5BAP0"/>
<proteinExistence type="predicted"/>
<reference evidence="2 3" key="1">
    <citation type="journal article" date="2022" name="Nat. Genet.">
        <title>Improved pea reference genome and pan-genome highlight genomic features and evolutionary characteristics.</title>
        <authorList>
            <person name="Yang T."/>
            <person name="Liu R."/>
            <person name="Luo Y."/>
            <person name="Hu S."/>
            <person name="Wang D."/>
            <person name="Wang C."/>
            <person name="Pandey M.K."/>
            <person name="Ge S."/>
            <person name="Xu Q."/>
            <person name="Li N."/>
            <person name="Li G."/>
            <person name="Huang Y."/>
            <person name="Saxena R.K."/>
            <person name="Ji Y."/>
            <person name="Li M."/>
            <person name="Yan X."/>
            <person name="He Y."/>
            <person name="Liu Y."/>
            <person name="Wang X."/>
            <person name="Xiang C."/>
            <person name="Varshney R.K."/>
            <person name="Ding H."/>
            <person name="Gao S."/>
            <person name="Zong X."/>
        </authorList>
    </citation>
    <scope>NUCLEOTIDE SEQUENCE [LARGE SCALE GENOMIC DNA]</scope>
    <source>
        <strain evidence="2 3">cv. Zhongwan 6</strain>
    </source>
</reference>
<name>A0A9D5BAP0_PEA</name>
<comment type="caution">
    <text evidence="2">The sequence shown here is derived from an EMBL/GenBank/DDBJ whole genome shotgun (WGS) entry which is preliminary data.</text>
</comment>
<feature type="region of interest" description="Disordered" evidence="1">
    <location>
        <begin position="174"/>
        <end position="257"/>
    </location>
</feature>
<gene>
    <name evidence="2" type="ORF">KIW84_022374</name>
</gene>
<protein>
    <submittedName>
        <fullName evidence="2">Uncharacterized protein</fullName>
    </submittedName>
</protein>
<dbReference type="EMBL" id="JAMSHJ010000002">
    <property type="protein sequence ID" value="KAI5435921.1"/>
    <property type="molecule type" value="Genomic_DNA"/>
</dbReference>
<keyword evidence="3" id="KW-1185">Reference proteome</keyword>
<dbReference type="Gramene" id="Psat02G0237400-T1">
    <property type="protein sequence ID" value="KAI5435921.1"/>
    <property type="gene ID" value="KIW84_022374"/>
</dbReference>
<sequence length="257" mass="29750">MRKEENNKKNMKCHVKGQMGASSFELPQVKSSFELARNFNIKLEERKTKHGKSRAPISDVEALGNKKKSAINFSTIQDKLQESIENSVESGTQAFQSLFGKENPGRVRCYGRTVTPSLLKKNEEIYLMKMQYDSKISDMAQKMGAMEALLKSMDMQQNPHLSEVEVDDKMRETLHNDNIPTPRSSTSTYAPAHQKVRNKDDPQDEQDDDLQDDDDLQYDQDDDDLQYDQDDNDLQYDNFQDDDSHESQHNEYDKDRH</sequence>